<proteinExistence type="inferred from homology"/>
<evidence type="ECO:0000256" key="4">
    <source>
        <dbReference type="ARBA" id="ARBA00022692"/>
    </source>
</evidence>
<dbReference type="InterPro" id="IPR052306">
    <property type="entry name" value="CYP450_71D"/>
</dbReference>
<evidence type="ECO:0000256" key="8">
    <source>
        <dbReference type="ARBA" id="ARBA00023002"/>
    </source>
</evidence>
<dbReference type="AlphaFoldDB" id="A0ABD3EAX6"/>
<evidence type="ECO:0000256" key="10">
    <source>
        <dbReference type="ARBA" id="ARBA00023033"/>
    </source>
</evidence>
<evidence type="ECO:0000256" key="14">
    <source>
        <dbReference type="SAM" id="Phobius"/>
    </source>
</evidence>
<dbReference type="InterPro" id="IPR001128">
    <property type="entry name" value="Cyt_P450"/>
</dbReference>
<dbReference type="SUPFAM" id="SSF48264">
    <property type="entry name" value="Cytochrome P450"/>
    <property type="match status" value="1"/>
</dbReference>
<feature type="transmembrane region" description="Helical" evidence="14">
    <location>
        <begin position="6"/>
        <end position="27"/>
    </location>
</feature>
<dbReference type="InterPro" id="IPR017972">
    <property type="entry name" value="Cyt_P450_CS"/>
</dbReference>
<evidence type="ECO:0000313" key="15">
    <source>
        <dbReference type="EMBL" id="KAL3650209.1"/>
    </source>
</evidence>
<dbReference type="CDD" id="cd11072">
    <property type="entry name" value="CYP71-like"/>
    <property type="match status" value="1"/>
</dbReference>
<protein>
    <recommendedName>
        <fullName evidence="17">Cytochrome P450</fullName>
    </recommendedName>
</protein>
<keyword evidence="6" id="KW-0735">Signal-anchor</keyword>
<keyword evidence="16" id="KW-1185">Reference proteome</keyword>
<evidence type="ECO:0000256" key="2">
    <source>
        <dbReference type="ARBA" id="ARBA00010617"/>
    </source>
</evidence>
<comment type="caution">
    <text evidence="15">The sequence shown here is derived from an EMBL/GenBank/DDBJ whole genome shotgun (WGS) entry which is preliminary data.</text>
</comment>
<comment type="subcellular location">
    <subcellularLocation>
        <location evidence="1">Membrane</location>
        <topology evidence="1">Single-pass type II membrane protein</topology>
    </subcellularLocation>
</comment>
<keyword evidence="3 12" id="KW-0349">Heme</keyword>
<dbReference type="PANTHER" id="PTHR47953:SF16">
    <property type="entry name" value="CYTOCHROME P450 71D8"/>
    <property type="match status" value="1"/>
</dbReference>
<accession>A0ABD3EAX6</accession>
<evidence type="ECO:0000256" key="3">
    <source>
        <dbReference type="ARBA" id="ARBA00022617"/>
    </source>
</evidence>
<dbReference type="GO" id="GO:0046872">
    <property type="term" value="F:metal ion binding"/>
    <property type="evidence" value="ECO:0007669"/>
    <property type="project" value="UniProtKB-KW"/>
</dbReference>
<evidence type="ECO:0000256" key="12">
    <source>
        <dbReference type="PIRSR" id="PIRSR602401-1"/>
    </source>
</evidence>
<comment type="similarity">
    <text evidence="2 13">Belongs to the cytochrome P450 family.</text>
</comment>
<keyword evidence="10 13" id="KW-0503">Monooxygenase</keyword>
<dbReference type="GO" id="GO:0016020">
    <property type="term" value="C:membrane"/>
    <property type="evidence" value="ECO:0007669"/>
    <property type="project" value="UniProtKB-SubCell"/>
</dbReference>
<evidence type="ECO:0000313" key="16">
    <source>
        <dbReference type="Proteomes" id="UP001632038"/>
    </source>
</evidence>
<dbReference type="Pfam" id="PF00067">
    <property type="entry name" value="p450"/>
    <property type="match status" value="1"/>
</dbReference>
<evidence type="ECO:0000256" key="6">
    <source>
        <dbReference type="ARBA" id="ARBA00022968"/>
    </source>
</evidence>
<dbReference type="PRINTS" id="PR00385">
    <property type="entry name" value="P450"/>
</dbReference>
<dbReference type="Gene3D" id="1.10.630.10">
    <property type="entry name" value="Cytochrome P450"/>
    <property type="match status" value="1"/>
</dbReference>
<dbReference type="EMBL" id="JAVIJP010000007">
    <property type="protein sequence ID" value="KAL3650209.1"/>
    <property type="molecule type" value="Genomic_DNA"/>
</dbReference>
<gene>
    <name evidence="15" type="ORF">CASFOL_006612</name>
</gene>
<keyword evidence="4 14" id="KW-0812">Transmembrane</keyword>
<organism evidence="15 16">
    <name type="scientific">Castilleja foliolosa</name>
    <dbReference type="NCBI Taxonomy" id="1961234"/>
    <lineage>
        <taxon>Eukaryota</taxon>
        <taxon>Viridiplantae</taxon>
        <taxon>Streptophyta</taxon>
        <taxon>Embryophyta</taxon>
        <taxon>Tracheophyta</taxon>
        <taxon>Spermatophyta</taxon>
        <taxon>Magnoliopsida</taxon>
        <taxon>eudicotyledons</taxon>
        <taxon>Gunneridae</taxon>
        <taxon>Pentapetalae</taxon>
        <taxon>asterids</taxon>
        <taxon>lamiids</taxon>
        <taxon>Lamiales</taxon>
        <taxon>Orobanchaceae</taxon>
        <taxon>Pedicularideae</taxon>
        <taxon>Castillejinae</taxon>
        <taxon>Castilleja</taxon>
    </lineage>
</organism>
<evidence type="ECO:0000256" key="13">
    <source>
        <dbReference type="RuleBase" id="RU000461"/>
    </source>
</evidence>
<comment type="cofactor">
    <cofactor evidence="12">
        <name>heme</name>
        <dbReference type="ChEBI" id="CHEBI:30413"/>
    </cofactor>
</comment>
<keyword evidence="8 13" id="KW-0560">Oxidoreductase</keyword>
<evidence type="ECO:0000256" key="9">
    <source>
        <dbReference type="ARBA" id="ARBA00023004"/>
    </source>
</evidence>
<dbReference type="FunFam" id="1.10.630.10:FF:000043">
    <property type="entry name" value="Cytochrome P450 99A2"/>
    <property type="match status" value="1"/>
</dbReference>
<evidence type="ECO:0000256" key="5">
    <source>
        <dbReference type="ARBA" id="ARBA00022723"/>
    </source>
</evidence>
<evidence type="ECO:0000256" key="11">
    <source>
        <dbReference type="ARBA" id="ARBA00023136"/>
    </source>
</evidence>
<evidence type="ECO:0008006" key="17">
    <source>
        <dbReference type="Google" id="ProtNLM"/>
    </source>
</evidence>
<dbReference type="InterPro" id="IPR002401">
    <property type="entry name" value="Cyt_P450_E_grp-I"/>
</dbReference>
<keyword evidence="9 12" id="KW-0408">Iron</keyword>
<dbReference type="Proteomes" id="UP001632038">
    <property type="component" value="Unassembled WGS sequence"/>
</dbReference>
<reference evidence="16" key="1">
    <citation type="journal article" date="2024" name="IScience">
        <title>Strigolactones Initiate the Formation of Haustorium-like Structures in Castilleja.</title>
        <authorList>
            <person name="Buerger M."/>
            <person name="Peterson D."/>
            <person name="Chory J."/>
        </authorList>
    </citation>
    <scope>NUCLEOTIDE SEQUENCE [LARGE SCALE GENOMIC DNA]</scope>
</reference>
<evidence type="ECO:0000256" key="1">
    <source>
        <dbReference type="ARBA" id="ARBA00004606"/>
    </source>
</evidence>
<keyword evidence="5 12" id="KW-0479">Metal-binding</keyword>
<feature type="binding site" description="axial binding residue" evidence="12">
    <location>
        <position position="457"/>
    </location>
    <ligand>
        <name>heme</name>
        <dbReference type="ChEBI" id="CHEBI:30413"/>
    </ligand>
    <ligandPart>
        <name>Fe</name>
        <dbReference type="ChEBI" id="CHEBI:18248"/>
    </ligandPart>
</feature>
<name>A0ABD3EAX6_9LAMI</name>
<dbReference type="PRINTS" id="PR00463">
    <property type="entry name" value="EP450I"/>
</dbReference>
<evidence type="ECO:0000256" key="7">
    <source>
        <dbReference type="ARBA" id="ARBA00022989"/>
    </source>
</evidence>
<keyword evidence="11 14" id="KW-0472">Membrane</keyword>
<dbReference type="InterPro" id="IPR036396">
    <property type="entry name" value="Cyt_P450_sf"/>
</dbReference>
<sequence>MDISSFPLNLTTIISLLAPFTIFLLLVTKWNKSKQARSINLPPGPKTLPIIGNLHHISSLTFRSFRDLSKHYGPIMHLMLGQVPAIVISSPEIAKEVLKDKDPYFADRPILMVVKIMWYNNANILTSPYGGYWRQMRKICILELLSAKNVRSFGTIRSDEVSRVIETIRFSSGKPVNLTEMVSKMTSSITCRAAFGKVCKDNDALIKLIEDGLRMAGGFEIADLFEPSMIVSVLSWPSKMRLVRMRRKLDLILDSIIDEHKENLSRMKREGEGLGRRGNGEFGNEDLIDVLLRVKESGELEFPIGNDNIKAIILDMFAAGTDTSSTTINWTMAELMRNPSVMAKAQAEVRQAFQGTNTIEEHDVHTLKYLKLVIRESLRLHPPIPILPRASRDERIINGYTIPAKTKVLVNHWAMQRDPKYWKNAENFEPERFESNGPDFVGGDFQFLPFGAGKRMCPGMTFGLASVELPLAQLLYSFDWKVTDSENLDMIEGTGITAARKDDLVVVATPYEAFE</sequence>
<dbReference type="PANTHER" id="PTHR47953">
    <property type="entry name" value="OS08G0105600 PROTEIN"/>
    <property type="match status" value="1"/>
</dbReference>
<dbReference type="GO" id="GO:0004497">
    <property type="term" value="F:monooxygenase activity"/>
    <property type="evidence" value="ECO:0007669"/>
    <property type="project" value="UniProtKB-KW"/>
</dbReference>
<keyword evidence="7 14" id="KW-1133">Transmembrane helix</keyword>
<dbReference type="PROSITE" id="PS00086">
    <property type="entry name" value="CYTOCHROME_P450"/>
    <property type="match status" value="1"/>
</dbReference>